<dbReference type="InterPro" id="IPR016035">
    <property type="entry name" value="Acyl_Trfase/lysoPLipase"/>
</dbReference>
<evidence type="ECO:0000313" key="2">
    <source>
        <dbReference type="Proteomes" id="UP000185746"/>
    </source>
</evidence>
<keyword evidence="2" id="KW-1185">Reference proteome</keyword>
<sequence>MKADAVFEGGGARGIAFIAAIQAMEEQNVEWESLAGGNISWSVDNDIRPKVDKRGVVLIELN</sequence>
<dbReference type="Gene3D" id="3.40.1090.10">
    <property type="entry name" value="Cytosolic phospholipase A2 catalytic domain"/>
    <property type="match status" value="1"/>
</dbReference>
<dbReference type="KEGG" id="surl:BI350_03635"/>
<dbReference type="AlphaFoldDB" id="A0A1D8JDK4"/>
<gene>
    <name evidence="1" type="ORF">BI350_03635</name>
</gene>
<dbReference type="EMBL" id="CP017560">
    <property type="protein sequence ID" value="AOV06768.1"/>
    <property type="molecule type" value="Genomic_DNA"/>
</dbReference>
<accession>A0A1D8JDK4</accession>
<evidence type="ECO:0000313" key="1">
    <source>
        <dbReference type="EMBL" id="AOV06768.1"/>
    </source>
</evidence>
<proteinExistence type="predicted"/>
<dbReference type="Proteomes" id="UP000185746">
    <property type="component" value="Chromosome"/>
</dbReference>
<reference evidence="1 2" key="1">
    <citation type="submission" date="2016-09" db="EMBL/GenBank/DDBJ databases">
        <title>Complete genome sequence of the Lysinibacillus sphaericus LMG 22257, a specie of Bacillus with ureolytic activity that can effectively biodeposit calcium carbonate.</title>
        <authorList>
            <person name="Yan W."/>
        </authorList>
    </citation>
    <scope>NUCLEOTIDE SEQUENCE [LARGE SCALE GENOMIC DNA]</scope>
    <source>
        <strain evidence="1 2">LMG 22257</strain>
    </source>
</reference>
<dbReference type="SUPFAM" id="SSF52151">
    <property type="entry name" value="FabD/lysophospholipase-like"/>
    <property type="match status" value="1"/>
</dbReference>
<organism evidence="1 2">
    <name type="scientific">Sporosarcina ureilytica</name>
    <dbReference type="NCBI Taxonomy" id="298596"/>
    <lineage>
        <taxon>Bacteria</taxon>
        <taxon>Bacillati</taxon>
        <taxon>Bacillota</taxon>
        <taxon>Bacilli</taxon>
        <taxon>Bacillales</taxon>
        <taxon>Caryophanaceae</taxon>
        <taxon>Sporosarcina</taxon>
    </lineage>
</organism>
<protein>
    <submittedName>
        <fullName evidence="1">Uncharacterized protein</fullName>
    </submittedName>
</protein>
<name>A0A1D8JDK4_9BACL</name>